<sequence length="240" mass="27898">MIYTTTLAVISKNRMIEKADIEELVLDPKKSNLKTHFNDMFFIKNHRYSGEIREKEILLWYSSHWLRGGYPIFHLQFDSENKLVGIKSELNPFGKLFDKIAMVMIGIFSLLPILGNGFMKGWLGSVFILFVALVLFLIMRKASKSEKKIMVEELKETIENIEKEKFPEKFVGKPQKEIAKENEWTFKKILTRIFFYPISVLVIYFCITEILPNGKVTHAFFGISVCGLYLVADILNILKK</sequence>
<dbReference type="KEGG" id="emar:D1013_13890"/>
<feature type="transmembrane region" description="Helical" evidence="1">
    <location>
        <begin position="96"/>
        <end position="115"/>
    </location>
</feature>
<dbReference type="RefSeq" id="WP_121849406.1">
    <property type="nucleotide sequence ID" value="NZ_CP032050.1"/>
</dbReference>
<dbReference type="OrthoDB" id="1442007at2"/>
<keyword evidence="1" id="KW-0472">Membrane</keyword>
<evidence type="ECO:0000256" key="1">
    <source>
        <dbReference type="SAM" id="Phobius"/>
    </source>
</evidence>
<proteinExistence type="predicted"/>
<feature type="transmembrane region" description="Helical" evidence="1">
    <location>
        <begin position="218"/>
        <end position="238"/>
    </location>
</feature>
<organism evidence="2 3">
    <name type="scientific">Euzebyella marina</name>
    <dbReference type="NCBI Taxonomy" id="1761453"/>
    <lineage>
        <taxon>Bacteria</taxon>
        <taxon>Pseudomonadati</taxon>
        <taxon>Bacteroidota</taxon>
        <taxon>Flavobacteriia</taxon>
        <taxon>Flavobacteriales</taxon>
        <taxon>Flavobacteriaceae</taxon>
        <taxon>Euzebyella</taxon>
    </lineage>
</organism>
<feature type="transmembrane region" description="Helical" evidence="1">
    <location>
        <begin position="121"/>
        <end position="139"/>
    </location>
</feature>
<reference evidence="2 3" key="1">
    <citation type="submission" date="2018-08" db="EMBL/GenBank/DDBJ databases">
        <title>The reduced genetic potential of extracellular carbohydrate catabolism in Euzebyella marina RN62, a Flavobacteriia bacterium isolated from the hadal water.</title>
        <authorList>
            <person name="Xue C."/>
        </authorList>
    </citation>
    <scope>NUCLEOTIDE SEQUENCE [LARGE SCALE GENOMIC DNA]</scope>
    <source>
        <strain evidence="2 3">RN62</strain>
    </source>
</reference>
<feature type="transmembrane region" description="Helical" evidence="1">
    <location>
        <begin position="193"/>
        <end position="212"/>
    </location>
</feature>
<name>A0A3G2L868_9FLAO</name>
<keyword evidence="3" id="KW-1185">Reference proteome</keyword>
<keyword evidence="1" id="KW-0812">Transmembrane</keyword>
<protein>
    <submittedName>
        <fullName evidence="2">Uncharacterized protein</fullName>
    </submittedName>
</protein>
<gene>
    <name evidence="2" type="ORF">D1013_13890</name>
</gene>
<dbReference type="AlphaFoldDB" id="A0A3G2L868"/>
<keyword evidence="1" id="KW-1133">Transmembrane helix</keyword>
<accession>A0A3G2L868</accession>
<dbReference type="EMBL" id="CP032050">
    <property type="protein sequence ID" value="AYN68393.1"/>
    <property type="molecule type" value="Genomic_DNA"/>
</dbReference>
<dbReference type="Proteomes" id="UP000276309">
    <property type="component" value="Chromosome"/>
</dbReference>
<evidence type="ECO:0000313" key="3">
    <source>
        <dbReference type="Proteomes" id="UP000276309"/>
    </source>
</evidence>
<evidence type="ECO:0000313" key="2">
    <source>
        <dbReference type="EMBL" id="AYN68393.1"/>
    </source>
</evidence>